<dbReference type="Proteomes" id="UP000002320">
    <property type="component" value="Unassembled WGS sequence"/>
</dbReference>
<evidence type="ECO:0000313" key="3">
    <source>
        <dbReference type="EnsemblMetazoa" id="CPIJ009457-PA"/>
    </source>
</evidence>
<keyword evidence="4" id="KW-1185">Reference proteome</keyword>
<dbReference type="OrthoDB" id="8195041at2759"/>
<dbReference type="VEuPathDB" id="VectorBase:CQUJHB014657"/>
<dbReference type="eggNOG" id="ENOG502S5BY">
    <property type="taxonomic scope" value="Eukaryota"/>
</dbReference>
<sequence>METRKRKRISEATVVNGEQNENAANTSKRQKQDKLIEPKHERSVQWFHQRLNSVQLSAGFPEFQATRYFHPNLLQLPLQPNVLTAETLHNHYKRPLWTTSHPIPVVTHRFDQANRTEWAEPMLRLYQAKAQHRQKLTVLKLTYARKKVTLRKKINGRRGLCPTLLLRIAEELDRDPDQWFTDVRGYDYYFTGGNLDVIVGTQFRWLLNTVGEAMNTVEMVPFELDGSQLNVLSEQAERFELGEGGAVFEIQHRKMTPTGQYSHIALRRKFQVDVLYSKTGSEAMKTHSVRSEVPFISCCFLGRTDDSVGLLCTSDLDKIVKVMEYTPKKVWLYKLQLVKFPEDECWTCLRPLTRTSVICLDRKTVKLIKLQEDGLSLVLETPLSTWLWPCESATCLEICPEESLLLVGTSHRLLVLRYDARQGAEGEFQQMITFTHNLQFHLTMIRYRVDSTRKQYYVHLSSHLAGDTMLCTFSKAPPKRFTTRTLPVKPLTIQESVYMARTKGKCLFPAATLRNRLKLFHSGIAIIADRDRFHLLVQNSLGDIYQQRLDPDSDSADTDQVAAKLHAWMIQLRDINAAAQSPVANDYKIQRGLRAVFRHSESTKDIKPITTSQKRPPRWRQTVEQLHQYKDQLAATMLSIWGFRPDVTESQQLSQSRGHAEIISVEDRIVDWLDATTDGSPELVEILDEPLVMDAIVKEEPQLQLPSEEAEDRVGEQPNQMLVKMESTPVARVVLKTEPLGGTPLSAAKGRSARKRYVQGF</sequence>
<reference evidence="3" key="2">
    <citation type="submission" date="2021-02" db="UniProtKB">
        <authorList>
            <consortium name="EnsemblMetazoa"/>
        </authorList>
    </citation>
    <scope>IDENTIFICATION</scope>
    <source>
        <strain evidence="3">JHB</strain>
    </source>
</reference>
<dbReference type="AlphaFoldDB" id="B0WRS1"/>
<evidence type="ECO:0000256" key="1">
    <source>
        <dbReference type="SAM" id="MobiDB-lite"/>
    </source>
</evidence>
<evidence type="ECO:0000313" key="2">
    <source>
        <dbReference type="EMBL" id="EDS33480.1"/>
    </source>
</evidence>
<protein>
    <submittedName>
        <fullName evidence="2 3">Uncharacterized protein</fullName>
    </submittedName>
</protein>
<feature type="compositionally biased region" description="Polar residues" evidence="1">
    <location>
        <begin position="16"/>
        <end position="27"/>
    </location>
</feature>
<organism>
    <name type="scientific">Culex quinquefasciatus</name>
    <name type="common">Southern house mosquito</name>
    <name type="synonym">Culex pungens</name>
    <dbReference type="NCBI Taxonomy" id="7176"/>
    <lineage>
        <taxon>Eukaryota</taxon>
        <taxon>Metazoa</taxon>
        <taxon>Ecdysozoa</taxon>
        <taxon>Arthropoda</taxon>
        <taxon>Hexapoda</taxon>
        <taxon>Insecta</taxon>
        <taxon>Pterygota</taxon>
        <taxon>Neoptera</taxon>
        <taxon>Endopterygota</taxon>
        <taxon>Diptera</taxon>
        <taxon>Nematocera</taxon>
        <taxon>Culicoidea</taxon>
        <taxon>Culicidae</taxon>
        <taxon>Culicinae</taxon>
        <taxon>Culicini</taxon>
        <taxon>Culex</taxon>
        <taxon>Culex</taxon>
    </lineage>
</organism>
<evidence type="ECO:0000313" key="4">
    <source>
        <dbReference type="Proteomes" id="UP000002320"/>
    </source>
</evidence>
<gene>
    <name evidence="3" type="primary">6042268</name>
    <name evidence="2" type="ORF">CpipJ_CPIJ009457</name>
</gene>
<dbReference type="EMBL" id="DS232059">
    <property type="protein sequence ID" value="EDS33480.1"/>
    <property type="molecule type" value="Genomic_DNA"/>
</dbReference>
<dbReference type="InParanoid" id="B0WRS1"/>
<name>B0WRS1_CULQU</name>
<accession>B0WRS1</accession>
<dbReference type="VEuPathDB" id="VectorBase:CPIJ009457"/>
<dbReference type="FunCoup" id="B0WRS1">
    <property type="interactions" value="150"/>
</dbReference>
<feature type="region of interest" description="Disordered" evidence="1">
    <location>
        <begin position="1"/>
        <end position="35"/>
    </location>
</feature>
<proteinExistence type="predicted"/>
<dbReference type="HOGENOM" id="CLU_366099_0_0_1"/>
<reference evidence="2" key="1">
    <citation type="submission" date="2007-03" db="EMBL/GenBank/DDBJ databases">
        <title>Annotation of Culex pipiens quinquefasciatus.</title>
        <authorList>
            <consortium name="The Broad Institute Genome Sequencing Platform"/>
            <person name="Atkinson P.W."/>
            <person name="Hemingway J."/>
            <person name="Christensen B.M."/>
            <person name="Higgs S."/>
            <person name="Kodira C."/>
            <person name="Hannick L."/>
            <person name="Megy K."/>
            <person name="O'Leary S."/>
            <person name="Pearson M."/>
            <person name="Haas B.J."/>
            <person name="Mauceli E."/>
            <person name="Wortman J.R."/>
            <person name="Lee N.H."/>
            <person name="Guigo R."/>
            <person name="Stanke M."/>
            <person name="Alvarado L."/>
            <person name="Amedeo P."/>
            <person name="Antoine C.H."/>
            <person name="Arensburger P."/>
            <person name="Bidwell S.L."/>
            <person name="Crawford M."/>
            <person name="Camaro F."/>
            <person name="Devon K."/>
            <person name="Engels R."/>
            <person name="Hammond M."/>
            <person name="Howarth C."/>
            <person name="Koehrsen M."/>
            <person name="Lawson D."/>
            <person name="Montgomery P."/>
            <person name="Nene V."/>
            <person name="Nusbaum C."/>
            <person name="Puiu D."/>
            <person name="Romero-Severson J."/>
            <person name="Severson D.W."/>
            <person name="Shumway M."/>
            <person name="Sisk P."/>
            <person name="Stolte C."/>
            <person name="Zeng Q."/>
            <person name="Eisenstadt E."/>
            <person name="Fraser-Liggett C."/>
            <person name="Strausberg R."/>
            <person name="Galagan J."/>
            <person name="Birren B."/>
            <person name="Collins F.H."/>
        </authorList>
    </citation>
    <scope>NUCLEOTIDE SEQUENCE [LARGE SCALE GENOMIC DNA]</scope>
    <source>
        <strain evidence="2">JHB</strain>
    </source>
</reference>
<dbReference type="OMA" id="PFISCCF"/>
<dbReference type="EnsemblMetazoa" id="CPIJ009457-RA">
    <property type="protein sequence ID" value="CPIJ009457-PA"/>
    <property type="gene ID" value="CPIJ009457"/>
</dbReference>
<dbReference type="KEGG" id="cqu:CpipJ_CPIJ009457"/>